<gene>
    <name evidence="6" type="ORF">C7378_0709</name>
</gene>
<keyword evidence="1" id="KW-0808">Transferase</keyword>
<dbReference type="InterPro" id="IPR027417">
    <property type="entry name" value="P-loop_NTPase"/>
</dbReference>
<sequence length="375" mass="41843">MAELTNPVAAQPERARLRVYLGAAPGVGKTYRMLEQAHALKAQGLDIVIGLVEPHGRMDTKALIDGLEVIPEKEVSYRSVVLREMDIDAVLARHPHTVVVDELAHTNVPGSRHRKRYEDVLELLDAGINVMTAVNIQHLETLNDAVSRAASTQIRETVPDALIRRADEVVNVDITVDELRTRLRAGKIYAPEKIEQALANFFRKGNLNMLRELALRTTAEQVGTAAAEYRRVQGLEQAPVPEKVMVCLSSRPGTERLIRTGARIAGRLATNWYAVYVEPPGNANGHSDAETYQRLEEYRRMARELGAKVVVLKGKNVSDELIRFAKQESISHVVFGQSARSRFDILLRGSILNRFLAEMRETTVQVVPLARAKRD</sequence>
<dbReference type="OrthoDB" id="9806130at2"/>
<comment type="caution">
    <text evidence="6">The sequence shown here is derived from an EMBL/GenBank/DDBJ whole genome shotgun (WGS) entry which is preliminary data.</text>
</comment>
<evidence type="ECO:0000256" key="2">
    <source>
        <dbReference type="ARBA" id="ARBA00022777"/>
    </source>
</evidence>
<dbReference type="Proteomes" id="UP000295210">
    <property type="component" value="Unassembled WGS sequence"/>
</dbReference>
<protein>
    <submittedName>
        <fullName evidence="6">Two-component system sensor histidine kinase KdpD</fullName>
    </submittedName>
</protein>
<dbReference type="Gene3D" id="3.40.50.300">
    <property type="entry name" value="P-loop containing nucleotide triphosphate hydrolases"/>
    <property type="match status" value="1"/>
</dbReference>
<dbReference type="AlphaFoldDB" id="A0A4R1LB64"/>
<reference evidence="6 7" key="1">
    <citation type="submission" date="2019-03" db="EMBL/GenBank/DDBJ databases">
        <title>Genomic Encyclopedia of Type Strains, Phase IV (KMG-IV): sequencing the most valuable type-strain genomes for metagenomic binning, comparative biology and taxonomic classification.</title>
        <authorList>
            <person name="Goeker M."/>
        </authorList>
    </citation>
    <scope>NUCLEOTIDE SEQUENCE [LARGE SCALE GENOMIC DNA]</scope>
    <source>
        <strain evidence="6 7">DSM 103428</strain>
    </source>
</reference>
<organism evidence="6 7">
    <name type="scientific">Acidipila rosea</name>
    <dbReference type="NCBI Taxonomy" id="768535"/>
    <lineage>
        <taxon>Bacteria</taxon>
        <taxon>Pseudomonadati</taxon>
        <taxon>Acidobacteriota</taxon>
        <taxon>Terriglobia</taxon>
        <taxon>Terriglobales</taxon>
        <taxon>Acidobacteriaceae</taxon>
        <taxon>Acidipila</taxon>
    </lineage>
</organism>
<accession>A0A4R1LB64</accession>
<dbReference type="GO" id="GO:0005886">
    <property type="term" value="C:plasma membrane"/>
    <property type="evidence" value="ECO:0007669"/>
    <property type="project" value="TreeGrafter"/>
</dbReference>
<dbReference type="FunFam" id="3.40.50.300:FF:000483">
    <property type="entry name" value="Sensor histidine kinase KdpD"/>
    <property type="match status" value="1"/>
</dbReference>
<evidence type="ECO:0000259" key="4">
    <source>
        <dbReference type="Pfam" id="PF00582"/>
    </source>
</evidence>
<keyword evidence="2 6" id="KW-0418">Kinase</keyword>
<feature type="domain" description="UspA" evidence="4">
    <location>
        <begin position="242"/>
        <end position="357"/>
    </location>
</feature>
<dbReference type="EMBL" id="SMGK01000001">
    <property type="protein sequence ID" value="TCK75718.1"/>
    <property type="molecule type" value="Genomic_DNA"/>
</dbReference>
<evidence type="ECO:0000313" key="6">
    <source>
        <dbReference type="EMBL" id="TCK75718.1"/>
    </source>
</evidence>
<keyword evidence="3" id="KW-0902">Two-component regulatory system</keyword>
<dbReference type="InterPro" id="IPR006016">
    <property type="entry name" value="UspA"/>
</dbReference>
<dbReference type="PANTHER" id="PTHR45569">
    <property type="entry name" value="SENSOR PROTEIN KDPD"/>
    <property type="match status" value="1"/>
</dbReference>
<dbReference type="InterPro" id="IPR014729">
    <property type="entry name" value="Rossmann-like_a/b/a_fold"/>
</dbReference>
<dbReference type="InterPro" id="IPR052023">
    <property type="entry name" value="Histidine_kinase_KdpD"/>
</dbReference>
<keyword evidence="7" id="KW-1185">Reference proteome</keyword>
<dbReference type="SUPFAM" id="SSF52540">
    <property type="entry name" value="P-loop containing nucleoside triphosphate hydrolases"/>
    <property type="match status" value="1"/>
</dbReference>
<evidence type="ECO:0000313" key="7">
    <source>
        <dbReference type="Proteomes" id="UP000295210"/>
    </source>
</evidence>
<dbReference type="InterPro" id="IPR003852">
    <property type="entry name" value="Sig_transdc_His_kinase_KdpD_N"/>
</dbReference>
<evidence type="ECO:0000256" key="1">
    <source>
        <dbReference type="ARBA" id="ARBA00022679"/>
    </source>
</evidence>
<dbReference type="SUPFAM" id="SSF52402">
    <property type="entry name" value="Adenine nucleotide alpha hydrolases-like"/>
    <property type="match status" value="1"/>
</dbReference>
<evidence type="ECO:0000259" key="5">
    <source>
        <dbReference type="Pfam" id="PF02702"/>
    </source>
</evidence>
<feature type="domain" description="Signal transduction histidine kinase osmosensitive K+ channel sensor N-terminal" evidence="5">
    <location>
        <begin position="14"/>
        <end position="222"/>
    </location>
</feature>
<dbReference type="PANTHER" id="PTHR45569:SF1">
    <property type="entry name" value="SENSOR PROTEIN KDPD"/>
    <property type="match status" value="1"/>
</dbReference>
<dbReference type="Pfam" id="PF02702">
    <property type="entry name" value="KdpD"/>
    <property type="match status" value="1"/>
</dbReference>
<dbReference type="RefSeq" id="WP_131991727.1">
    <property type="nucleotide sequence ID" value="NZ_SMGK01000001.1"/>
</dbReference>
<dbReference type="GO" id="GO:0000155">
    <property type="term" value="F:phosphorelay sensor kinase activity"/>
    <property type="evidence" value="ECO:0007669"/>
    <property type="project" value="InterPro"/>
</dbReference>
<dbReference type="GO" id="GO:0005737">
    <property type="term" value="C:cytoplasm"/>
    <property type="evidence" value="ECO:0007669"/>
    <property type="project" value="UniProtKB-ARBA"/>
</dbReference>
<name>A0A4R1LB64_9BACT</name>
<proteinExistence type="predicted"/>
<evidence type="ECO:0000256" key="3">
    <source>
        <dbReference type="ARBA" id="ARBA00023012"/>
    </source>
</evidence>
<dbReference type="Pfam" id="PF00582">
    <property type="entry name" value="Usp"/>
    <property type="match status" value="1"/>
</dbReference>
<dbReference type="Gene3D" id="3.40.50.620">
    <property type="entry name" value="HUPs"/>
    <property type="match status" value="1"/>
</dbReference>